<dbReference type="InterPro" id="IPR050904">
    <property type="entry name" value="Adhesion/Biosynth-related"/>
</dbReference>
<name>A0A938WP14_9BACT</name>
<dbReference type="PROSITE" id="PS50213">
    <property type="entry name" value="FAS1"/>
    <property type="match status" value="1"/>
</dbReference>
<organism evidence="3 4">
    <name type="scientific">Marseilla massiliensis</name>
    <dbReference type="NCBI Taxonomy" id="1841864"/>
    <lineage>
        <taxon>Bacteria</taxon>
        <taxon>Pseudomonadati</taxon>
        <taxon>Bacteroidota</taxon>
        <taxon>Bacteroidia</taxon>
        <taxon>Bacteroidales</taxon>
        <taxon>Prevotellaceae</taxon>
        <taxon>Marseilla</taxon>
    </lineage>
</organism>
<dbReference type="SUPFAM" id="SSF82153">
    <property type="entry name" value="FAS1 domain"/>
    <property type="match status" value="2"/>
</dbReference>
<comment type="caution">
    <text evidence="3">The sequence shown here is derived from an EMBL/GenBank/DDBJ whole genome shotgun (WGS) entry which is preliminary data.</text>
</comment>
<dbReference type="InterPro" id="IPR036378">
    <property type="entry name" value="FAS1_dom_sf"/>
</dbReference>
<evidence type="ECO:0000259" key="2">
    <source>
        <dbReference type="PROSITE" id="PS50213"/>
    </source>
</evidence>
<feature type="domain" description="FAS1" evidence="2">
    <location>
        <begin position="38"/>
        <end position="237"/>
    </location>
</feature>
<keyword evidence="1" id="KW-0732">Signal</keyword>
<evidence type="ECO:0000256" key="1">
    <source>
        <dbReference type="SAM" id="SignalP"/>
    </source>
</evidence>
<dbReference type="RefSeq" id="WP_205110780.1">
    <property type="nucleotide sequence ID" value="NZ_JACJJL010000020.1"/>
</dbReference>
<gene>
    <name evidence="3" type="ORF">H6B30_11660</name>
</gene>
<evidence type="ECO:0000313" key="4">
    <source>
        <dbReference type="Proteomes" id="UP000764045"/>
    </source>
</evidence>
<dbReference type="AlphaFoldDB" id="A0A938WP14"/>
<dbReference type="InterPro" id="IPR000782">
    <property type="entry name" value="FAS1_domain"/>
</dbReference>
<proteinExistence type="predicted"/>
<dbReference type="Gene3D" id="2.30.180.10">
    <property type="entry name" value="FAS1 domain"/>
    <property type="match status" value="2"/>
</dbReference>
<keyword evidence="4" id="KW-1185">Reference proteome</keyword>
<dbReference type="PANTHER" id="PTHR10900:SF77">
    <property type="entry name" value="FI19380P1"/>
    <property type="match status" value="1"/>
</dbReference>
<dbReference type="Proteomes" id="UP000764045">
    <property type="component" value="Unassembled WGS sequence"/>
</dbReference>
<accession>A0A938WP14</accession>
<dbReference type="EMBL" id="JACJJL010000020">
    <property type="protein sequence ID" value="MBM6662398.1"/>
    <property type="molecule type" value="Genomic_DNA"/>
</dbReference>
<evidence type="ECO:0000313" key="3">
    <source>
        <dbReference type="EMBL" id="MBM6662398.1"/>
    </source>
</evidence>
<sequence>MKQLKLIRKSIWILLLSCLMLPSCSDLDEYFETPEWIGGSIYKTLQDEGNYSIFLKGVDISEYQPILDGKSILTVMAPDDDAMTQYLQENYGTTDISQIDKDEVRKLIGFHILYYSFDKNKLVNFRPNEGDGATDDELNLNAGLYYKFRTRSQDAISTAYDNTRKRNVQVYHNERLLPVFSYRMFQTKQIDAKENYEYFYPETGWSGDGGFNVANANVTEYERIARNGYIYKIDRVLKPLETIYDELQNAGKYSRILSLYDKSEVYSYDSIQTRELQTSDSLFHHYHQSPLVNIDSEWGDVMDYTMMSALSSMGYTIFAPTDEAFQNFFNEYWGEGGYSSIEEIDSVTMQEIMRSCVYPLSIIFPGEIKNGTAENIDGEVITVNTDEVRPEDRVVCSNGLLYGCSVLTPPAKFRAVTGPAFQYKKFSNFNEMLNNSGMSSTLVADAVSYIMLYPDNDQLYNNAGIQRTGGRLVSTAQPDGMSTSAMTAYINGHVASPIDGNSVLPESGTKVIPALTSDFKLYWYVKDGKITNSIMHNNCLKYAGNTVTDDQIWTTFEPLAYRGDVNGWTNGHAYSYDRLLMPGDYSNENNRQMVRLMINNRTDETTEFYGWINLLNKAGLVNTSSGSLQTTFTQEDCMMLIPTTNVIEQAIVDGKLPGVSAGAGATVGSSTFFDNIEITDASALTEYLKLYFVPLSTAPFSNYPYIGWGENTADYGGLPTLQQEVVSEGGSTSIISTNMNIYDDGTALYCAIIDRNTGADGHRVKVSGGYDYFPFVFEDGPAHFIEDVF</sequence>
<feature type="signal peptide" evidence="1">
    <location>
        <begin position="1"/>
        <end position="25"/>
    </location>
</feature>
<protein>
    <submittedName>
        <fullName evidence="3">Fasciclin domain-containing protein</fullName>
    </submittedName>
</protein>
<dbReference type="PANTHER" id="PTHR10900">
    <property type="entry name" value="PERIOSTIN-RELATED"/>
    <property type="match status" value="1"/>
</dbReference>
<reference evidence="3 4" key="1">
    <citation type="journal article" date="2021" name="Sci. Rep.">
        <title>The distribution of antibiotic resistance genes in chicken gut microbiota commensals.</title>
        <authorList>
            <person name="Juricova H."/>
            <person name="Matiasovicova J."/>
            <person name="Kubasova T."/>
            <person name="Cejkova D."/>
            <person name="Rychlik I."/>
        </authorList>
    </citation>
    <scope>NUCLEOTIDE SEQUENCE [LARGE SCALE GENOMIC DNA]</scope>
    <source>
        <strain evidence="3 4">An819</strain>
    </source>
</reference>
<feature type="chain" id="PRO_5037488223" evidence="1">
    <location>
        <begin position="26"/>
        <end position="789"/>
    </location>
</feature>